<dbReference type="EMBL" id="CP064813">
    <property type="protein sequence ID" value="QPG74938.1"/>
    <property type="molecule type" value="Genomic_DNA"/>
</dbReference>
<dbReference type="Pfam" id="PF00071">
    <property type="entry name" value="Ras"/>
    <property type="match status" value="1"/>
</dbReference>
<keyword evidence="1" id="KW-0547">Nucleotide-binding</keyword>
<dbReference type="PANTHER" id="PTHR24070">
    <property type="entry name" value="RAS, DI-RAS, AND RHEB FAMILY MEMBERS OF SMALL GTPASE SUPERFAMILY"/>
    <property type="match status" value="1"/>
</dbReference>
<protein>
    <submittedName>
        <fullName evidence="3">Uncharacterized protein</fullName>
    </submittedName>
</protein>
<evidence type="ECO:0000256" key="1">
    <source>
        <dbReference type="ARBA" id="ARBA00022741"/>
    </source>
</evidence>
<dbReference type="InterPro" id="IPR020849">
    <property type="entry name" value="Small_GTPase_Ras-type"/>
</dbReference>
<dbReference type="PRINTS" id="PR00449">
    <property type="entry name" value="RASTRNSFRMNG"/>
</dbReference>
<dbReference type="GO" id="GO:0007165">
    <property type="term" value="P:signal transduction"/>
    <property type="evidence" value="ECO:0007669"/>
    <property type="project" value="InterPro"/>
</dbReference>
<accession>A0A875S1W1</accession>
<evidence type="ECO:0000313" key="4">
    <source>
        <dbReference type="Proteomes" id="UP000662931"/>
    </source>
</evidence>
<dbReference type="SUPFAM" id="SSF52540">
    <property type="entry name" value="P-loop containing nucleoside triphosphate hydrolases"/>
    <property type="match status" value="1"/>
</dbReference>
<gene>
    <name evidence="3" type="ORF">FOA43_002276</name>
</gene>
<dbReference type="InterPro" id="IPR027417">
    <property type="entry name" value="P-loop_NTPase"/>
</dbReference>
<dbReference type="GO" id="GO:0003924">
    <property type="term" value="F:GTPase activity"/>
    <property type="evidence" value="ECO:0007669"/>
    <property type="project" value="InterPro"/>
</dbReference>
<keyword evidence="4" id="KW-1185">Reference proteome</keyword>
<dbReference type="RefSeq" id="XP_038778503.1">
    <property type="nucleotide sequence ID" value="XM_038922575.1"/>
</dbReference>
<dbReference type="SMART" id="SM00175">
    <property type="entry name" value="RAB"/>
    <property type="match status" value="1"/>
</dbReference>
<dbReference type="OrthoDB" id="5976022at2759"/>
<dbReference type="SMART" id="SM00173">
    <property type="entry name" value="RAS"/>
    <property type="match status" value="1"/>
</dbReference>
<keyword evidence="2" id="KW-0342">GTP-binding</keyword>
<evidence type="ECO:0000256" key="2">
    <source>
        <dbReference type="ARBA" id="ARBA00023134"/>
    </source>
</evidence>
<reference evidence="3" key="1">
    <citation type="submission" date="2020-10" db="EMBL/GenBank/DDBJ databases">
        <authorList>
            <person name="Roach M.J.R."/>
        </authorList>
    </citation>
    <scope>NUCLEOTIDE SEQUENCE</scope>
    <source>
        <strain evidence="3">CBS 1945</strain>
    </source>
</reference>
<dbReference type="GeneID" id="62195677"/>
<organism evidence="3 4">
    <name type="scientific">Eeniella nana</name>
    <name type="common">Yeast</name>
    <name type="synonym">Brettanomyces nanus</name>
    <dbReference type="NCBI Taxonomy" id="13502"/>
    <lineage>
        <taxon>Eukaryota</taxon>
        <taxon>Fungi</taxon>
        <taxon>Dikarya</taxon>
        <taxon>Ascomycota</taxon>
        <taxon>Saccharomycotina</taxon>
        <taxon>Pichiomycetes</taxon>
        <taxon>Pichiales</taxon>
        <taxon>Pichiaceae</taxon>
        <taxon>Brettanomyces</taxon>
    </lineage>
</organism>
<proteinExistence type="predicted"/>
<name>A0A875S1W1_EENNA</name>
<dbReference type="AlphaFoldDB" id="A0A875S1W1"/>
<dbReference type="InterPro" id="IPR001806">
    <property type="entry name" value="Small_GTPase"/>
</dbReference>
<dbReference type="KEGG" id="bnn:FOA43_002276"/>
<dbReference type="Gene3D" id="3.40.50.300">
    <property type="entry name" value="P-loop containing nucleotide triphosphate hydrolases"/>
    <property type="match status" value="1"/>
</dbReference>
<dbReference type="Proteomes" id="UP000662931">
    <property type="component" value="Chromosome 2"/>
</dbReference>
<dbReference type="PROSITE" id="PS51421">
    <property type="entry name" value="RAS"/>
    <property type="match status" value="1"/>
</dbReference>
<dbReference type="PROSITE" id="PS51419">
    <property type="entry name" value="RAB"/>
    <property type="match status" value="1"/>
</dbReference>
<sequence length="98" mass="11162">MEQSFEMIRLIRDKILDTMESDRPLIIVGNKADLEVQRQVSFEELKEVGKEFGGVPVMECSAKSNYNVDEVFESIVKEIEKMEGGEDEDKEEKGCVVS</sequence>
<dbReference type="GO" id="GO:0016020">
    <property type="term" value="C:membrane"/>
    <property type="evidence" value="ECO:0007669"/>
    <property type="project" value="InterPro"/>
</dbReference>
<evidence type="ECO:0000313" key="3">
    <source>
        <dbReference type="EMBL" id="QPG74938.1"/>
    </source>
</evidence>
<dbReference type="GO" id="GO:0005525">
    <property type="term" value="F:GTP binding"/>
    <property type="evidence" value="ECO:0007669"/>
    <property type="project" value="UniProtKB-KW"/>
</dbReference>